<dbReference type="InterPro" id="IPR001584">
    <property type="entry name" value="Integrase_cat-core"/>
</dbReference>
<evidence type="ECO:0000256" key="7">
    <source>
        <dbReference type="ARBA" id="ARBA00022918"/>
    </source>
</evidence>
<keyword evidence="6" id="KW-0378">Hydrolase</keyword>
<dbReference type="SUPFAM" id="SSF56672">
    <property type="entry name" value="DNA/RNA polymerases"/>
    <property type="match status" value="1"/>
</dbReference>
<dbReference type="EC" id="2.7.7.49" evidence="1"/>
<feature type="domain" description="Integrase catalytic" evidence="13">
    <location>
        <begin position="702"/>
        <end position="860"/>
    </location>
</feature>
<dbReference type="PANTHER" id="PTHR37984">
    <property type="entry name" value="PROTEIN CBG26694"/>
    <property type="match status" value="1"/>
</dbReference>
<keyword evidence="9" id="KW-0511">Multifunctional enzyme</keyword>
<dbReference type="SUPFAM" id="SSF57756">
    <property type="entry name" value="Retrovirus zinc finger-like domains"/>
    <property type="match status" value="1"/>
</dbReference>
<comment type="caution">
    <text evidence="14">The sequence shown here is derived from an EMBL/GenBank/DDBJ whole genome shotgun (WGS) entry which is preliminary data.</text>
</comment>
<evidence type="ECO:0000256" key="9">
    <source>
        <dbReference type="ARBA" id="ARBA00023268"/>
    </source>
</evidence>
<keyword evidence="4" id="KW-0540">Nuclease</keyword>
<dbReference type="CDD" id="cd09274">
    <property type="entry name" value="RNase_HI_RT_Ty3"/>
    <property type="match status" value="1"/>
</dbReference>
<dbReference type="EMBL" id="CARXXK010000003">
    <property type="protein sequence ID" value="CAI6363258.1"/>
    <property type="molecule type" value="Genomic_DNA"/>
</dbReference>
<evidence type="ECO:0000256" key="1">
    <source>
        <dbReference type="ARBA" id="ARBA00012493"/>
    </source>
</evidence>
<proteinExistence type="predicted"/>
<keyword evidence="6" id="KW-0255">Endonuclease</keyword>
<evidence type="ECO:0000256" key="2">
    <source>
        <dbReference type="ARBA" id="ARBA00022670"/>
    </source>
</evidence>
<feature type="region of interest" description="Disordered" evidence="11">
    <location>
        <begin position="979"/>
        <end position="1019"/>
    </location>
</feature>
<dbReference type="InterPro" id="IPR036397">
    <property type="entry name" value="RNaseH_sf"/>
</dbReference>
<dbReference type="AlphaFoldDB" id="A0AAV0X5E0"/>
<dbReference type="GO" id="GO:0015074">
    <property type="term" value="P:DNA integration"/>
    <property type="evidence" value="ECO:0007669"/>
    <property type="project" value="InterPro"/>
</dbReference>
<keyword evidence="8" id="KW-0238">DNA-binding</keyword>
<feature type="compositionally biased region" description="Polar residues" evidence="11">
    <location>
        <begin position="993"/>
        <end position="1019"/>
    </location>
</feature>
<dbReference type="InterPro" id="IPR036875">
    <property type="entry name" value="Znf_CCHC_sf"/>
</dbReference>
<keyword evidence="10" id="KW-0479">Metal-binding</keyword>
<feature type="domain" description="CCHC-type" evidence="12">
    <location>
        <begin position="127"/>
        <end position="142"/>
    </location>
</feature>
<keyword evidence="10" id="KW-0862">Zinc</keyword>
<keyword evidence="5" id="KW-0064">Aspartyl protease</keyword>
<evidence type="ECO:0000256" key="3">
    <source>
        <dbReference type="ARBA" id="ARBA00022695"/>
    </source>
</evidence>
<dbReference type="GO" id="GO:0042575">
    <property type="term" value="C:DNA polymerase complex"/>
    <property type="evidence" value="ECO:0007669"/>
    <property type="project" value="UniProtKB-ARBA"/>
</dbReference>
<dbReference type="Pfam" id="PF17919">
    <property type="entry name" value="RT_RNaseH_2"/>
    <property type="match status" value="1"/>
</dbReference>
<dbReference type="GO" id="GO:0003964">
    <property type="term" value="F:RNA-directed DNA polymerase activity"/>
    <property type="evidence" value="ECO:0007669"/>
    <property type="project" value="UniProtKB-KW"/>
</dbReference>
<accession>A0AAV0X5E0</accession>
<evidence type="ECO:0000259" key="13">
    <source>
        <dbReference type="PROSITE" id="PS50994"/>
    </source>
</evidence>
<dbReference type="FunFam" id="1.10.340.70:FF:000001">
    <property type="entry name" value="Retrovirus-related Pol polyprotein from transposon gypsy-like Protein"/>
    <property type="match status" value="1"/>
</dbReference>
<keyword evidence="15" id="KW-1185">Reference proteome</keyword>
<keyword evidence="2" id="KW-0645">Protease</keyword>
<evidence type="ECO:0000256" key="5">
    <source>
        <dbReference type="ARBA" id="ARBA00022750"/>
    </source>
</evidence>
<organism evidence="14 15">
    <name type="scientific">Macrosiphum euphorbiae</name>
    <name type="common">potato aphid</name>
    <dbReference type="NCBI Taxonomy" id="13131"/>
    <lineage>
        <taxon>Eukaryota</taxon>
        <taxon>Metazoa</taxon>
        <taxon>Ecdysozoa</taxon>
        <taxon>Arthropoda</taxon>
        <taxon>Hexapoda</taxon>
        <taxon>Insecta</taxon>
        <taxon>Pterygota</taxon>
        <taxon>Neoptera</taxon>
        <taxon>Paraneoptera</taxon>
        <taxon>Hemiptera</taxon>
        <taxon>Sternorrhyncha</taxon>
        <taxon>Aphidomorpha</taxon>
        <taxon>Aphidoidea</taxon>
        <taxon>Aphididae</taxon>
        <taxon>Macrosiphini</taxon>
        <taxon>Macrosiphum</taxon>
    </lineage>
</organism>
<gene>
    <name evidence="14" type="ORF">MEUPH1_LOCUS18231</name>
</gene>
<keyword evidence="7" id="KW-0695">RNA-directed DNA polymerase</keyword>
<sequence length="1041" mass="118361">MSLSEFIQFQAKRTLRSNEPIADYIYDKDAIIDKAPFPLQQSDRVSLILQGITKHEWAIPLTTAMCTSVKDLLDRAVQLDAIRKVQYVKENTSENTTSFKSQDNQKEQGNYIPRFNPSVHKEEDQTCYRCKQVGHVSYNCKNPLQEKSARVYNKTDIKDTTYANKKHFNKEVKPKETLTTKTINCVQEDSTSEDFVRVSQIPATINGNMTIDALPDIGSCVTLLRRCFVPDNIPIFPWQDGSYATPEGNCTPSGWISLRIKVGNIDYVMPKVGLCDKLPIAMILGRDWQKAVQATITIEPNGAVCITTPSSIQEFGCVKSKTAFKKILGRILDEKGDRPDPERAQAVTRYQTLSTLQELRSFLGFANALRRYINHFASIARPLTNMLKNKPVSSKKSSNYKIQLSDDEHHAFVKLKSAITSNPVLAAFRQNVPTTVETDASHEGLGACLSQIHDGSICIIEYASRSLKDPEKRYHSNELEVTAVHWAITEKFRLYLVGQTFKLITDNYSTAYIVNKAKLNRKFARYVVDLAAFEFEPIYRAGKLNIIADHLSRYPQPVNDENQCCLAIINSQNDKLVHAQQADSFCQQINKKLKNTNNTVHILQIKCMYKYENNILVHVNIENGFEVSKIVIPFSFRNTVLQYCHDNTGHFDIKKTLSRIKARYWWSSMRKDCALYVRGCKTCQQVNRRTTSAYGMLGERPIPEVPFEVISADHLSLPTTKAGNCYILAHICHATRFLLARPTCTTATDDIIHTLENDIINHYGLPVTYISDNGSSFTSSKFKLYLEKYEIQHSLCPPYTPQANGLVERSNATMISVLSKFSLEHPDDWDIKLPNLILAINTSQQSTTKFSPFYLLHGYEPKLSTMDMALGSVQSDLSRMDQLDLPAESRGIAIENLKDNHKINKKRFDQHRSHHNFQPGQRVWYNWQSTNDTKLSPNFKGPFVIEHPVGKVCYKITRADATNKKHSRIVHVQSLKPAQYRPNLDDPGEIQFEENNQQSPPTSLTDNIQINSPTPTIDTKVNSITKRTRKTPSWLKDYIIG</sequence>
<evidence type="ECO:0000256" key="10">
    <source>
        <dbReference type="PROSITE-ProRule" id="PRU00047"/>
    </source>
</evidence>
<dbReference type="Gene3D" id="3.30.420.10">
    <property type="entry name" value="Ribonuclease H-like superfamily/Ribonuclease H"/>
    <property type="match status" value="1"/>
</dbReference>
<dbReference type="SMART" id="SM00343">
    <property type="entry name" value="ZnF_C2HC"/>
    <property type="match status" value="1"/>
</dbReference>
<keyword evidence="3" id="KW-0548">Nucleotidyltransferase</keyword>
<reference evidence="14 15" key="1">
    <citation type="submission" date="2023-01" db="EMBL/GenBank/DDBJ databases">
        <authorList>
            <person name="Whitehead M."/>
        </authorList>
    </citation>
    <scope>NUCLEOTIDE SEQUENCE [LARGE SCALE GENOMIC DNA]</scope>
</reference>
<dbReference type="GO" id="GO:0004190">
    <property type="term" value="F:aspartic-type endopeptidase activity"/>
    <property type="evidence" value="ECO:0007669"/>
    <property type="project" value="UniProtKB-KW"/>
</dbReference>
<dbReference type="PROSITE" id="PS50994">
    <property type="entry name" value="INTEGRASE"/>
    <property type="match status" value="1"/>
</dbReference>
<dbReference type="InterPro" id="IPR043502">
    <property type="entry name" value="DNA/RNA_pol_sf"/>
</dbReference>
<name>A0AAV0X5E0_9HEMI</name>
<dbReference type="Proteomes" id="UP001160148">
    <property type="component" value="Unassembled WGS sequence"/>
</dbReference>
<keyword evidence="10" id="KW-0863">Zinc-finger</keyword>
<dbReference type="InterPro" id="IPR012337">
    <property type="entry name" value="RNaseH-like_sf"/>
</dbReference>
<evidence type="ECO:0000313" key="14">
    <source>
        <dbReference type="EMBL" id="CAI6363258.1"/>
    </source>
</evidence>
<evidence type="ECO:0000256" key="4">
    <source>
        <dbReference type="ARBA" id="ARBA00022722"/>
    </source>
</evidence>
<dbReference type="InterPro" id="IPR041577">
    <property type="entry name" value="RT_RNaseH_2"/>
</dbReference>
<evidence type="ECO:0000259" key="12">
    <source>
        <dbReference type="PROSITE" id="PS50158"/>
    </source>
</evidence>
<dbReference type="GO" id="GO:0004519">
    <property type="term" value="F:endonuclease activity"/>
    <property type="evidence" value="ECO:0007669"/>
    <property type="project" value="UniProtKB-KW"/>
</dbReference>
<dbReference type="GO" id="GO:0003677">
    <property type="term" value="F:DNA binding"/>
    <property type="evidence" value="ECO:0007669"/>
    <property type="project" value="UniProtKB-KW"/>
</dbReference>
<dbReference type="Gene3D" id="1.10.340.70">
    <property type="match status" value="1"/>
</dbReference>
<dbReference type="InterPro" id="IPR001878">
    <property type="entry name" value="Znf_CCHC"/>
</dbReference>
<dbReference type="Pfam" id="PF17921">
    <property type="entry name" value="Integrase_H2C2"/>
    <property type="match status" value="1"/>
</dbReference>
<evidence type="ECO:0000256" key="8">
    <source>
        <dbReference type="ARBA" id="ARBA00023125"/>
    </source>
</evidence>
<dbReference type="Pfam" id="PF00665">
    <property type="entry name" value="rve"/>
    <property type="match status" value="1"/>
</dbReference>
<dbReference type="GO" id="GO:0008270">
    <property type="term" value="F:zinc ion binding"/>
    <property type="evidence" value="ECO:0007669"/>
    <property type="project" value="UniProtKB-KW"/>
</dbReference>
<evidence type="ECO:0000313" key="15">
    <source>
        <dbReference type="Proteomes" id="UP001160148"/>
    </source>
</evidence>
<dbReference type="InterPro" id="IPR050951">
    <property type="entry name" value="Retrovirus_Pol_polyprotein"/>
</dbReference>
<dbReference type="FunFam" id="3.10.20.370:FF:000001">
    <property type="entry name" value="Retrovirus-related Pol polyprotein from transposon 17.6-like protein"/>
    <property type="match status" value="1"/>
</dbReference>
<dbReference type="Gene3D" id="3.30.70.270">
    <property type="match status" value="1"/>
</dbReference>
<dbReference type="PANTHER" id="PTHR37984:SF5">
    <property type="entry name" value="PROTEIN NYNRIN-LIKE"/>
    <property type="match status" value="1"/>
</dbReference>
<protein>
    <recommendedName>
        <fullName evidence="1">RNA-directed DNA polymerase</fullName>
        <ecNumber evidence="1">2.7.7.49</ecNumber>
    </recommendedName>
</protein>
<evidence type="ECO:0000256" key="11">
    <source>
        <dbReference type="SAM" id="MobiDB-lite"/>
    </source>
</evidence>
<dbReference type="InterPro" id="IPR041588">
    <property type="entry name" value="Integrase_H2C2"/>
</dbReference>
<evidence type="ECO:0000256" key="6">
    <source>
        <dbReference type="ARBA" id="ARBA00022759"/>
    </source>
</evidence>
<keyword evidence="3" id="KW-0808">Transferase</keyword>
<dbReference type="GO" id="GO:0006508">
    <property type="term" value="P:proteolysis"/>
    <property type="evidence" value="ECO:0007669"/>
    <property type="project" value="UniProtKB-KW"/>
</dbReference>
<dbReference type="InterPro" id="IPR043128">
    <property type="entry name" value="Rev_trsase/Diguanyl_cyclase"/>
</dbReference>
<dbReference type="PROSITE" id="PS50158">
    <property type="entry name" value="ZF_CCHC"/>
    <property type="match status" value="1"/>
</dbReference>
<dbReference type="SUPFAM" id="SSF53098">
    <property type="entry name" value="Ribonuclease H-like"/>
    <property type="match status" value="1"/>
</dbReference>